<dbReference type="AlphaFoldDB" id="A0AAU7UFQ4"/>
<name>A0AAU7UFQ4_9DEIO</name>
<organism evidence="2">
    <name type="scientific">Deinococcus sonorensis KR-87</name>
    <dbReference type="NCBI Taxonomy" id="694439"/>
    <lineage>
        <taxon>Bacteria</taxon>
        <taxon>Thermotogati</taxon>
        <taxon>Deinococcota</taxon>
        <taxon>Deinococci</taxon>
        <taxon>Deinococcales</taxon>
        <taxon>Deinococcaceae</taxon>
        <taxon>Deinococcus</taxon>
    </lineage>
</organism>
<gene>
    <name evidence="2" type="ORF">ABOD76_21385</name>
</gene>
<dbReference type="KEGG" id="dsc:ABOD76_21385"/>
<accession>A0AAU7UFQ4</accession>
<keyword evidence="1" id="KW-0812">Transmembrane</keyword>
<reference evidence="2" key="1">
    <citation type="submission" date="2024-06" db="EMBL/GenBank/DDBJ databases">
        <title>Draft Genome Sequence of Deinococcus sonorensis Type Strain KR-87, a Biofilm Producing Representative of the Genus Deinococcus.</title>
        <authorList>
            <person name="Boren L.S."/>
            <person name="Grosso R.A."/>
            <person name="Hugenberg-Cox A.N."/>
            <person name="Hill J.T.E."/>
            <person name="Albert C.M."/>
            <person name="Tuohy J.M."/>
        </authorList>
    </citation>
    <scope>NUCLEOTIDE SEQUENCE</scope>
    <source>
        <strain evidence="2">KR-87</strain>
        <plasmid evidence="2">pDson02</plasmid>
    </source>
</reference>
<dbReference type="EMBL" id="CP158300">
    <property type="protein sequence ID" value="XBV87251.1"/>
    <property type="molecule type" value="Genomic_DNA"/>
</dbReference>
<sequence length="64" mass="7123">MSDLVELALRFGFLLLCSPFLLGVVCALTALYGLGSNWPMWAPVLLGVLTPLLWGYALWRLIRT</sequence>
<dbReference type="RefSeq" id="WP_350245401.1">
    <property type="nucleotide sequence ID" value="NZ_CP158300.1"/>
</dbReference>
<proteinExistence type="predicted"/>
<keyword evidence="1" id="KW-0472">Membrane</keyword>
<keyword evidence="1" id="KW-1133">Transmembrane helix</keyword>
<feature type="transmembrane region" description="Helical" evidence="1">
    <location>
        <begin position="40"/>
        <end position="59"/>
    </location>
</feature>
<keyword evidence="2" id="KW-0614">Plasmid</keyword>
<geneLocation type="plasmid" evidence="2">
    <name>pDson02</name>
</geneLocation>
<evidence type="ECO:0000256" key="1">
    <source>
        <dbReference type="SAM" id="Phobius"/>
    </source>
</evidence>
<protein>
    <submittedName>
        <fullName evidence="2">Uncharacterized protein</fullName>
    </submittedName>
</protein>
<evidence type="ECO:0000313" key="2">
    <source>
        <dbReference type="EMBL" id="XBV87251.1"/>
    </source>
</evidence>
<feature type="transmembrane region" description="Helical" evidence="1">
    <location>
        <begin position="12"/>
        <end position="34"/>
    </location>
</feature>